<dbReference type="InterPro" id="IPR002942">
    <property type="entry name" value="S4_RNA-bd"/>
</dbReference>
<accession>A0ABU5HDB2</accession>
<feature type="compositionally biased region" description="Basic and acidic residues" evidence="6">
    <location>
        <begin position="298"/>
        <end position="312"/>
    </location>
</feature>
<dbReference type="Gene3D" id="3.10.290.10">
    <property type="entry name" value="RNA-binding S4 domain"/>
    <property type="match status" value="1"/>
</dbReference>
<evidence type="ECO:0000256" key="2">
    <source>
        <dbReference type="ARBA" id="ARBA00022884"/>
    </source>
</evidence>
<dbReference type="Proteomes" id="UP001291309">
    <property type="component" value="Unassembled WGS sequence"/>
</dbReference>
<dbReference type="InterPro" id="IPR000748">
    <property type="entry name" value="PsdUridine_synth_RsuA/RluB/E/F"/>
</dbReference>
<dbReference type="Gene3D" id="3.30.70.580">
    <property type="entry name" value="Pseudouridine synthase I, catalytic domain, N-terminal subdomain"/>
    <property type="match status" value="1"/>
</dbReference>
<protein>
    <recommendedName>
        <fullName evidence="5">Pseudouridine synthase</fullName>
        <ecNumber evidence="5">5.4.99.-</ecNumber>
    </recommendedName>
</protein>
<evidence type="ECO:0000256" key="6">
    <source>
        <dbReference type="SAM" id="MobiDB-lite"/>
    </source>
</evidence>
<organism evidence="8 9">
    <name type="scientific">Hyalangium rubrum</name>
    <dbReference type="NCBI Taxonomy" id="3103134"/>
    <lineage>
        <taxon>Bacteria</taxon>
        <taxon>Pseudomonadati</taxon>
        <taxon>Myxococcota</taxon>
        <taxon>Myxococcia</taxon>
        <taxon>Myxococcales</taxon>
        <taxon>Cystobacterineae</taxon>
        <taxon>Archangiaceae</taxon>
        <taxon>Hyalangium</taxon>
    </lineage>
</organism>
<dbReference type="InterPro" id="IPR020094">
    <property type="entry name" value="TruA/RsuA/RluB/E/F_N"/>
</dbReference>
<dbReference type="SUPFAM" id="SSF55120">
    <property type="entry name" value="Pseudouridine synthase"/>
    <property type="match status" value="1"/>
</dbReference>
<dbReference type="InterPro" id="IPR042092">
    <property type="entry name" value="PsdUridine_s_RsuA/RluB/E/F_cat"/>
</dbReference>
<proteinExistence type="inferred from homology"/>
<dbReference type="InterPro" id="IPR006145">
    <property type="entry name" value="PsdUridine_synth_RsuA/RluA"/>
</dbReference>
<dbReference type="SUPFAM" id="SSF55174">
    <property type="entry name" value="Alpha-L RNA-binding motif"/>
    <property type="match status" value="1"/>
</dbReference>
<dbReference type="PANTHER" id="PTHR47683">
    <property type="entry name" value="PSEUDOURIDINE SYNTHASE FAMILY PROTEIN-RELATED"/>
    <property type="match status" value="1"/>
</dbReference>
<evidence type="ECO:0000259" key="7">
    <source>
        <dbReference type="SMART" id="SM00363"/>
    </source>
</evidence>
<reference evidence="8 9" key="1">
    <citation type="submission" date="2023-12" db="EMBL/GenBank/DDBJ databases">
        <title>the genome sequence of Hyalangium sp. s54d21.</title>
        <authorList>
            <person name="Zhang X."/>
        </authorList>
    </citation>
    <scope>NUCLEOTIDE SEQUENCE [LARGE SCALE GENOMIC DNA]</scope>
    <source>
        <strain evidence="9">s54d21</strain>
    </source>
</reference>
<feature type="region of interest" description="Disordered" evidence="6">
    <location>
        <begin position="241"/>
        <end position="676"/>
    </location>
</feature>
<name>A0ABU5HDB2_9BACT</name>
<dbReference type="Gene3D" id="3.30.70.1560">
    <property type="entry name" value="Alpha-L RNA-binding motif"/>
    <property type="match status" value="1"/>
</dbReference>
<keyword evidence="3 5" id="KW-0413">Isomerase</keyword>
<evidence type="ECO:0000256" key="3">
    <source>
        <dbReference type="ARBA" id="ARBA00023235"/>
    </source>
</evidence>
<evidence type="ECO:0000256" key="4">
    <source>
        <dbReference type="PROSITE-ProRule" id="PRU00182"/>
    </source>
</evidence>
<keyword evidence="9" id="KW-1185">Reference proteome</keyword>
<dbReference type="CDD" id="cd02870">
    <property type="entry name" value="PseudoU_synth_RsuA_like"/>
    <property type="match status" value="1"/>
</dbReference>
<comment type="similarity">
    <text evidence="1 5">Belongs to the pseudouridine synthase RsuA family.</text>
</comment>
<feature type="compositionally biased region" description="Basic and acidic residues" evidence="6">
    <location>
        <begin position="320"/>
        <end position="365"/>
    </location>
</feature>
<dbReference type="SMART" id="SM00363">
    <property type="entry name" value="S4"/>
    <property type="match status" value="1"/>
</dbReference>
<sequence>MAAERLQKYLARAGVASRRHAEELITAGRVTVNNEKVTELGSRVDPEKDLVAVDGQHVAPPETSSYYLLYKPAGVVTTLSDPQGRPTVASYVESADKRLFPVGRLDYDAEGALLFTDDGALAHKLTHPSFQVPRTYLAKVKGSPDTATLDKLRGGVRLEDGMATPLSVDVFEQAERNTWLKIVVAEGRPHLIKRLCAAVGHPVVRLYRPAYAGVGVGGLRPGELRPLTNTEVRLLQDVAEARTAPPEGELGLPPRRHGRSAPGFTSDDDSEDFDLEEARTAPPAPRPEAGGRKPRAGTAERPERKAPGRARTEGGTGLARFDRTRGAEEGGERPRRKAWGEEGGRPERKEWKPRAEGAGRPERKAWSPRGEGAGRPERKEWKPRGEGAGRPERKEWTPRGEEGGRPERREWKPRAEGAGRPERKAWSPRGEGAGRPERKEWKPRGEGAGRPERKEWKPRGEGAGRPERKAWAPRGEGADRPERKEWKPRGEGAGRPERKEWKPRGEEGVRPERREWKPRGEGAGRPERKAWSPRGEGAGRPERKEWKPRGEGAGRPERKTWAPRGEGEGRPERKEWKPRGEGAGRPERKAWAPRGEGAGRPERRDTRRPSRFGGAGEGARPERRGARPEGGSEGGSGFVDWRKRKKSEPGTSWNSERPGSGGARGPRKPAGPRRPR</sequence>
<dbReference type="Pfam" id="PF00849">
    <property type="entry name" value="PseudoU_synth_2"/>
    <property type="match status" value="1"/>
</dbReference>
<feature type="compositionally biased region" description="Basic and acidic residues" evidence="6">
    <location>
        <begin position="432"/>
        <end position="530"/>
    </location>
</feature>
<dbReference type="InterPro" id="IPR018496">
    <property type="entry name" value="PsdUridine_synth_RsuA/RluB_CS"/>
</dbReference>
<dbReference type="NCBIfam" id="TIGR00093">
    <property type="entry name" value="pseudouridine synthase"/>
    <property type="match status" value="1"/>
</dbReference>
<feature type="compositionally biased region" description="Acidic residues" evidence="6">
    <location>
        <begin position="266"/>
        <end position="275"/>
    </location>
</feature>
<dbReference type="InterPro" id="IPR036986">
    <property type="entry name" value="S4_RNA-bd_sf"/>
</dbReference>
<dbReference type="EMBL" id="JAXIVS010000013">
    <property type="protein sequence ID" value="MDY7231084.1"/>
    <property type="molecule type" value="Genomic_DNA"/>
</dbReference>
<dbReference type="InterPro" id="IPR020103">
    <property type="entry name" value="PsdUridine_synth_cat_dom_sf"/>
</dbReference>
<evidence type="ECO:0000256" key="1">
    <source>
        <dbReference type="ARBA" id="ARBA00008348"/>
    </source>
</evidence>
<dbReference type="CDD" id="cd00165">
    <property type="entry name" value="S4"/>
    <property type="match status" value="1"/>
</dbReference>
<dbReference type="Pfam" id="PF01479">
    <property type="entry name" value="S4"/>
    <property type="match status" value="1"/>
</dbReference>
<dbReference type="EC" id="5.4.99.-" evidence="5"/>
<dbReference type="RefSeq" id="WP_321549794.1">
    <property type="nucleotide sequence ID" value="NZ_JAXIVS010000013.1"/>
</dbReference>
<keyword evidence="2 4" id="KW-0694">RNA-binding</keyword>
<feature type="compositionally biased region" description="Basic residues" evidence="6">
    <location>
        <begin position="665"/>
        <end position="676"/>
    </location>
</feature>
<comment type="caution">
    <text evidence="8">The sequence shown here is derived from an EMBL/GenBank/DDBJ whole genome shotgun (WGS) entry which is preliminary data.</text>
</comment>
<dbReference type="PANTHER" id="PTHR47683:SF3">
    <property type="entry name" value="RIBOSOMAL LARGE SUBUNIT PSEUDOURIDINE SYNTHASE B"/>
    <property type="match status" value="1"/>
</dbReference>
<feature type="compositionally biased region" description="Basic and acidic residues" evidence="6">
    <location>
        <begin position="597"/>
        <end position="608"/>
    </location>
</feature>
<feature type="compositionally biased region" description="Basic and acidic residues" evidence="6">
    <location>
        <begin position="372"/>
        <end position="425"/>
    </location>
</feature>
<dbReference type="PROSITE" id="PS50889">
    <property type="entry name" value="S4"/>
    <property type="match status" value="1"/>
</dbReference>
<evidence type="ECO:0000256" key="5">
    <source>
        <dbReference type="RuleBase" id="RU003887"/>
    </source>
</evidence>
<dbReference type="PROSITE" id="PS01149">
    <property type="entry name" value="PSI_RSU"/>
    <property type="match status" value="1"/>
</dbReference>
<dbReference type="InterPro" id="IPR050343">
    <property type="entry name" value="RsuA_PseudoU_synthase"/>
</dbReference>
<feature type="compositionally biased region" description="Basic and acidic residues" evidence="6">
    <location>
        <begin position="537"/>
        <end position="590"/>
    </location>
</feature>
<evidence type="ECO:0000313" key="9">
    <source>
        <dbReference type="Proteomes" id="UP001291309"/>
    </source>
</evidence>
<feature type="domain" description="RNA-binding S4" evidence="7">
    <location>
        <begin position="4"/>
        <end position="68"/>
    </location>
</feature>
<evidence type="ECO:0000313" key="8">
    <source>
        <dbReference type="EMBL" id="MDY7231084.1"/>
    </source>
</evidence>
<gene>
    <name evidence="8" type="ORF">SYV04_32145</name>
</gene>